<accession>A0A9D4RAD5</accession>
<evidence type="ECO:0000256" key="2">
    <source>
        <dbReference type="ARBA" id="ARBA00009208"/>
    </source>
</evidence>
<gene>
    <name evidence="9" type="ORF">DPMN_101796</name>
</gene>
<feature type="compositionally biased region" description="Polar residues" evidence="7">
    <location>
        <begin position="89"/>
        <end position="103"/>
    </location>
</feature>
<evidence type="ECO:0000256" key="7">
    <source>
        <dbReference type="SAM" id="MobiDB-lite"/>
    </source>
</evidence>
<feature type="region of interest" description="Disordered" evidence="7">
    <location>
        <begin position="252"/>
        <end position="277"/>
    </location>
</feature>
<dbReference type="Pfam" id="PF07716">
    <property type="entry name" value="bZIP_2"/>
    <property type="match status" value="1"/>
</dbReference>
<dbReference type="Gene3D" id="1.20.5.170">
    <property type="match status" value="1"/>
</dbReference>
<feature type="domain" description="BZIP" evidence="8">
    <location>
        <begin position="363"/>
        <end position="420"/>
    </location>
</feature>
<comment type="subcellular location">
    <subcellularLocation>
        <location evidence="1">Nucleus</location>
    </subcellularLocation>
</comment>
<keyword evidence="3" id="KW-0805">Transcription regulation</keyword>
<dbReference type="EMBL" id="JAIWYP010000003">
    <property type="protein sequence ID" value="KAH3859110.1"/>
    <property type="molecule type" value="Genomic_DNA"/>
</dbReference>
<keyword evidence="10" id="KW-1185">Reference proteome</keyword>
<evidence type="ECO:0000256" key="6">
    <source>
        <dbReference type="ARBA" id="ARBA00023242"/>
    </source>
</evidence>
<dbReference type="GO" id="GO:0000978">
    <property type="term" value="F:RNA polymerase II cis-regulatory region sequence-specific DNA binding"/>
    <property type="evidence" value="ECO:0007669"/>
    <property type="project" value="TreeGrafter"/>
</dbReference>
<keyword evidence="4" id="KW-0238">DNA-binding</keyword>
<keyword evidence="5" id="KW-0804">Transcription</keyword>
<feature type="compositionally biased region" description="Polar residues" evidence="7">
    <location>
        <begin position="1"/>
        <end position="13"/>
    </location>
</feature>
<feature type="compositionally biased region" description="Basic and acidic residues" evidence="7">
    <location>
        <begin position="79"/>
        <end position="88"/>
    </location>
</feature>
<evidence type="ECO:0000313" key="10">
    <source>
        <dbReference type="Proteomes" id="UP000828390"/>
    </source>
</evidence>
<dbReference type="Proteomes" id="UP000828390">
    <property type="component" value="Unassembled WGS sequence"/>
</dbReference>
<proteinExistence type="inferred from homology"/>
<evidence type="ECO:0000256" key="3">
    <source>
        <dbReference type="ARBA" id="ARBA00023015"/>
    </source>
</evidence>
<dbReference type="InterPro" id="IPR040223">
    <property type="entry name" value="PAR_bZIP"/>
</dbReference>
<feature type="compositionally biased region" description="Low complexity" evidence="7">
    <location>
        <begin position="63"/>
        <end position="73"/>
    </location>
</feature>
<dbReference type="AlphaFoldDB" id="A0A9D4RAD5"/>
<reference evidence="9" key="2">
    <citation type="submission" date="2020-11" db="EMBL/GenBank/DDBJ databases">
        <authorList>
            <person name="McCartney M.A."/>
            <person name="Auch B."/>
            <person name="Kono T."/>
            <person name="Mallez S."/>
            <person name="Becker A."/>
            <person name="Gohl D.M."/>
            <person name="Silverstein K.A.T."/>
            <person name="Koren S."/>
            <person name="Bechman K.B."/>
            <person name="Herman A."/>
            <person name="Abrahante J.E."/>
            <person name="Garbe J."/>
        </authorList>
    </citation>
    <scope>NUCLEOTIDE SEQUENCE</scope>
    <source>
        <strain evidence="9">Duluth1</strain>
        <tissue evidence="9">Whole animal</tissue>
    </source>
</reference>
<comment type="similarity">
    <text evidence="2">Belongs to the bZIP family. PAR subfamily.</text>
</comment>
<feature type="compositionally biased region" description="Low complexity" evidence="7">
    <location>
        <begin position="317"/>
        <end position="335"/>
    </location>
</feature>
<comment type="caution">
    <text evidence="9">The sequence shown here is derived from an EMBL/GenBank/DDBJ whole genome shotgun (WGS) entry which is preliminary data.</text>
</comment>
<evidence type="ECO:0000256" key="1">
    <source>
        <dbReference type="ARBA" id="ARBA00004123"/>
    </source>
</evidence>
<feature type="region of interest" description="Disordered" evidence="7">
    <location>
        <begin position="307"/>
        <end position="386"/>
    </location>
</feature>
<feature type="compositionally biased region" description="Polar residues" evidence="7">
    <location>
        <begin position="336"/>
        <end position="345"/>
    </location>
</feature>
<dbReference type="CDD" id="cd14695">
    <property type="entry name" value="bZIP_HLF"/>
    <property type="match status" value="1"/>
</dbReference>
<dbReference type="GO" id="GO:0005634">
    <property type="term" value="C:nucleus"/>
    <property type="evidence" value="ECO:0007669"/>
    <property type="project" value="UniProtKB-SubCell"/>
</dbReference>
<dbReference type="InterPro" id="IPR004827">
    <property type="entry name" value="bZIP"/>
</dbReference>
<dbReference type="InterPro" id="IPR046347">
    <property type="entry name" value="bZIP_sf"/>
</dbReference>
<evidence type="ECO:0000256" key="4">
    <source>
        <dbReference type="ARBA" id="ARBA00023125"/>
    </source>
</evidence>
<sequence length="426" mass="46671">MAYSEISNGIKQEQTTHYHDILHAQLSAEDSRNIDNDSAEESGESPLDFSIKRKPTNYDEVSGSESLSSPASSLNDTGGHLEDRRSDTDGTGSHNKSTSSQESPPDRSPLFHHKQLKNELLRNDHSSIHERIGQPKTADNGGGMPNMLHDFHIGLANANMLANYPAMAALMDPRRFAAAKMGTRPFKAYPKDAFSSPSDVGAIPHYLSSFATFENSAIMQGLNLPSEEVFSLYKQQLIALRERDKYMESLKLSQEKNGSRNTSAASTSSPSASLPSSLSSIHLANAMASRSNGINNDNTLVGLGNIPKSSIGPLPSPSTFSTNSNGSSSDNLNHSIMAQSPSMPQLTAGGRRRPRSLPDEQKDEAYWERRRKNNEAAKRSRDARRAKEDQIAIRAALLEQENLKLRVEVAALKTETAKLRCMLYNS</sequence>
<evidence type="ECO:0000313" key="9">
    <source>
        <dbReference type="EMBL" id="KAH3859110.1"/>
    </source>
</evidence>
<organism evidence="9 10">
    <name type="scientific">Dreissena polymorpha</name>
    <name type="common">Zebra mussel</name>
    <name type="synonym">Mytilus polymorpha</name>
    <dbReference type="NCBI Taxonomy" id="45954"/>
    <lineage>
        <taxon>Eukaryota</taxon>
        <taxon>Metazoa</taxon>
        <taxon>Spiralia</taxon>
        <taxon>Lophotrochozoa</taxon>
        <taxon>Mollusca</taxon>
        <taxon>Bivalvia</taxon>
        <taxon>Autobranchia</taxon>
        <taxon>Heteroconchia</taxon>
        <taxon>Euheterodonta</taxon>
        <taxon>Imparidentia</taxon>
        <taxon>Neoheterodontei</taxon>
        <taxon>Myida</taxon>
        <taxon>Dreissenoidea</taxon>
        <taxon>Dreissenidae</taxon>
        <taxon>Dreissena</taxon>
    </lineage>
</organism>
<dbReference type="SMART" id="SM00338">
    <property type="entry name" value="BRLZ"/>
    <property type="match status" value="1"/>
</dbReference>
<reference evidence="9" key="1">
    <citation type="journal article" date="2019" name="bioRxiv">
        <title>The Genome of the Zebra Mussel, Dreissena polymorpha: A Resource for Invasive Species Research.</title>
        <authorList>
            <person name="McCartney M.A."/>
            <person name="Auch B."/>
            <person name="Kono T."/>
            <person name="Mallez S."/>
            <person name="Zhang Y."/>
            <person name="Obille A."/>
            <person name="Becker A."/>
            <person name="Abrahante J.E."/>
            <person name="Garbe J."/>
            <person name="Badalamenti J.P."/>
            <person name="Herman A."/>
            <person name="Mangelson H."/>
            <person name="Liachko I."/>
            <person name="Sullivan S."/>
            <person name="Sone E.D."/>
            <person name="Koren S."/>
            <person name="Silverstein K.A.T."/>
            <person name="Beckman K.B."/>
            <person name="Gohl D.M."/>
        </authorList>
    </citation>
    <scope>NUCLEOTIDE SEQUENCE</scope>
    <source>
        <strain evidence="9">Duluth1</strain>
        <tissue evidence="9">Whole animal</tissue>
    </source>
</reference>
<dbReference type="PROSITE" id="PS50217">
    <property type="entry name" value="BZIP"/>
    <property type="match status" value="1"/>
</dbReference>
<dbReference type="SUPFAM" id="SSF57959">
    <property type="entry name" value="Leucine zipper domain"/>
    <property type="match status" value="1"/>
</dbReference>
<feature type="region of interest" description="Disordered" evidence="7">
    <location>
        <begin position="1"/>
        <end position="142"/>
    </location>
</feature>
<evidence type="ECO:0000259" key="8">
    <source>
        <dbReference type="PROSITE" id="PS50217"/>
    </source>
</evidence>
<feature type="compositionally biased region" description="Low complexity" evidence="7">
    <location>
        <begin position="262"/>
        <end position="277"/>
    </location>
</feature>
<feature type="compositionally biased region" description="Basic and acidic residues" evidence="7">
    <location>
        <begin position="116"/>
        <end position="133"/>
    </location>
</feature>
<protein>
    <recommendedName>
        <fullName evidence="8">BZIP domain-containing protein</fullName>
    </recommendedName>
</protein>
<dbReference type="OrthoDB" id="6022300at2759"/>
<name>A0A9D4RAD5_DREPO</name>
<dbReference type="PANTHER" id="PTHR11988">
    <property type="entry name" value="THYROTROPH EMBRYONIC FACTOR RELATED"/>
    <property type="match status" value="1"/>
</dbReference>
<evidence type="ECO:0000256" key="5">
    <source>
        <dbReference type="ARBA" id="ARBA00023163"/>
    </source>
</evidence>
<dbReference type="FunFam" id="1.20.5.170:FF:000007">
    <property type="entry name" value="hepatic leukemia factor isoform X2"/>
    <property type="match status" value="1"/>
</dbReference>
<feature type="compositionally biased region" description="Basic and acidic residues" evidence="7">
    <location>
        <begin position="356"/>
        <end position="386"/>
    </location>
</feature>
<keyword evidence="6" id="KW-0539">Nucleus</keyword>
<dbReference type="GO" id="GO:0000981">
    <property type="term" value="F:DNA-binding transcription factor activity, RNA polymerase II-specific"/>
    <property type="evidence" value="ECO:0007669"/>
    <property type="project" value="TreeGrafter"/>
</dbReference>
<dbReference type="PANTHER" id="PTHR11988:SF56">
    <property type="entry name" value="TRANSCRIPTION FACTOR CES-2"/>
    <property type="match status" value="1"/>
</dbReference>